<feature type="compositionally biased region" description="Polar residues" evidence="1">
    <location>
        <begin position="122"/>
        <end position="132"/>
    </location>
</feature>
<evidence type="ECO:0000313" key="2">
    <source>
        <dbReference type="EMBL" id="RUS83413.1"/>
    </source>
</evidence>
<sequence length="160" mass="17791">MLTQPLAPRWWTCVSCVSCVSCLSRVVRRPPVLLSVSLIGCLMLWLASKQVKSTVQVLADLQVLGPGQVNRLPDRPRYCLFGLLTLAFVWLDLLVVKKLGQSATTLLAWARKMLGAAHKSGSRPQSCESQRAAQPVRKNPVRSCRATSRQFWGFEDKADL</sequence>
<proteinExistence type="predicted"/>
<evidence type="ECO:0000256" key="1">
    <source>
        <dbReference type="SAM" id="MobiDB-lite"/>
    </source>
</evidence>
<organism evidence="2 3">
    <name type="scientific">Elysia chlorotica</name>
    <name type="common">Eastern emerald elysia</name>
    <name type="synonym">Sea slug</name>
    <dbReference type="NCBI Taxonomy" id="188477"/>
    <lineage>
        <taxon>Eukaryota</taxon>
        <taxon>Metazoa</taxon>
        <taxon>Spiralia</taxon>
        <taxon>Lophotrochozoa</taxon>
        <taxon>Mollusca</taxon>
        <taxon>Gastropoda</taxon>
        <taxon>Heterobranchia</taxon>
        <taxon>Euthyneura</taxon>
        <taxon>Panpulmonata</taxon>
        <taxon>Sacoglossa</taxon>
        <taxon>Placobranchoidea</taxon>
        <taxon>Plakobranchidae</taxon>
        <taxon>Elysia</taxon>
    </lineage>
</organism>
<evidence type="ECO:0000313" key="3">
    <source>
        <dbReference type="Proteomes" id="UP000271974"/>
    </source>
</evidence>
<dbReference type="OrthoDB" id="10487491at2759"/>
<comment type="caution">
    <text evidence="2">The sequence shown here is derived from an EMBL/GenBank/DDBJ whole genome shotgun (WGS) entry which is preliminary data.</text>
</comment>
<dbReference type="EMBL" id="RQTK01000244">
    <property type="protein sequence ID" value="RUS83413.1"/>
    <property type="molecule type" value="Genomic_DNA"/>
</dbReference>
<feature type="region of interest" description="Disordered" evidence="1">
    <location>
        <begin position="119"/>
        <end position="141"/>
    </location>
</feature>
<reference evidence="2 3" key="1">
    <citation type="submission" date="2019-01" db="EMBL/GenBank/DDBJ databases">
        <title>A draft genome assembly of the solar-powered sea slug Elysia chlorotica.</title>
        <authorList>
            <person name="Cai H."/>
            <person name="Li Q."/>
            <person name="Fang X."/>
            <person name="Li J."/>
            <person name="Curtis N.E."/>
            <person name="Altenburger A."/>
            <person name="Shibata T."/>
            <person name="Feng M."/>
            <person name="Maeda T."/>
            <person name="Schwartz J.A."/>
            <person name="Shigenobu S."/>
            <person name="Lundholm N."/>
            <person name="Nishiyama T."/>
            <person name="Yang H."/>
            <person name="Hasebe M."/>
            <person name="Li S."/>
            <person name="Pierce S.K."/>
            <person name="Wang J."/>
        </authorList>
    </citation>
    <scope>NUCLEOTIDE SEQUENCE [LARGE SCALE GENOMIC DNA]</scope>
    <source>
        <strain evidence="2">EC2010</strain>
        <tissue evidence="2">Whole organism of an adult</tissue>
    </source>
</reference>
<gene>
    <name evidence="2" type="ORF">EGW08_008834</name>
</gene>
<accession>A0A433TP86</accession>
<protein>
    <submittedName>
        <fullName evidence="2">Uncharacterized protein</fullName>
    </submittedName>
</protein>
<dbReference type="Proteomes" id="UP000271974">
    <property type="component" value="Unassembled WGS sequence"/>
</dbReference>
<name>A0A433TP86_ELYCH</name>
<dbReference type="AlphaFoldDB" id="A0A433TP86"/>
<keyword evidence="3" id="KW-1185">Reference proteome</keyword>